<dbReference type="OrthoDB" id="970334at2759"/>
<dbReference type="EMBL" id="KZ667831">
    <property type="protein sequence ID" value="PPR89778.1"/>
    <property type="molecule type" value="Genomic_DNA"/>
</dbReference>
<accession>A0A2P5WFD7</accession>
<protein>
    <submittedName>
        <fullName evidence="1">Uncharacterized protein</fullName>
    </submittedName>
</protein>
<evidence type="ECO:0000313" key="1">
    <source>
        <dbReference type="EMBL" id="PPR89778.1"/>
    </source>
</evidence>
<proteinExistence type="predicted"/>
<organism evidence="1 2">
    <name type="scientific">Gossypium barbadense</name>
    <name type="common">Sea Island cotton</name>
    <name type="synonym">Hibiscus barbadensis</name>
    <dbReference type="NCBI Taxonomy" id="3634"/>
    <lineage>
        <taxon>Eukaryota</taxon>
        <taxon>Viridiplantae</taxon>
        <taxon>Streptophyta</taxon>
        <taxon>Embryophyta</taxon>
        <taxon>Tracheophyta</taxon>
        <taxon>Spermatophyta</taxon>
        <taxon>Magnoliopsida</taxon>
        <taxon>eudicotyledons</taxon>
        <taxon>Gunneridae</taxon>
        <taxon>Pentapetalae</taxon>
        <taxon>rosids</taxon>
        <taxon>malvids</taxon>
        <taxon>Malvales</taxon>
        <taxon>Malvaceae</taxon>
        <taxon>Malvoideae</taxon>
        <taxon>Gossypium</taxon>
    </lineage>
</organism>
<evidence type="ECO:0000313" key="2">
    <source>
        <dbReference type="Proteomes" id="UP000239757"/>
    </source>
</evidence>
<gene>
    <name evidence="1" type="ORF">GOBAR_AA30907</name>
</gene>
<name>A0A2P5WFD7_GOSBA</name>
<dbReference type="AlphaFoldDB" id="A0A2P5WFD7"/>
<reference evidence="1 2" key="1">
    <citation type="submission" date="2015-01" db="EMBL/GenBank/DDBJ databases">
        <title>Genome of allotetraploid Gossypium barbadense reveals genomic plasticity and fiber elongation in cotton evolution.</title>
        <authorList>
            <person name="Chen X."/>
            <person name="Liu X."/>
            <person name="Zhao B."/>
            <person name="Zheng H."/>
            <person name="Hu Y."/>
            <person name="Lu G."/>
            <person name="Yang C."/>
            <person name="Chen J."/>
            <person name="Shan C."/>
            <person name="Zhang L."/>
            <person name="Zhou Y."/>
            <person name="Wang L."/>
            <person name="Guo W."/>
            <person name="Bai Y."/>
            <person name="Ruan J."/>
            <person name="Shangguan X."/>
            <person name="Mao Y."/>
            <person name="Jiang J."/>
            <person name="Zhu Y."/>
            <person name="Lei J."/>
            <person name="Kang H."/>
            <person name="Chen S."/>
            <person name="He X."/>
            <person name="Wang R."/>
            <person name="Wang Y."/>
            <person name="Chen J."/>
            <person name="Wang L."/>
            <person name="Yu S."/>
            <person name="Wang B."/>
            <person name="Wei J."/>
            <person name="Song S."/>
            <person name="Lu X."/>
            <person name="Gao Z."/>
            <person name="Gu W."/>
            <person name="Deng X."/>
            <person name="Ma D."/>
            <person name="Wang S."/>
            <person name="Liang W."/>
            <person name="Fang L."/>
            <person name="Cai C."/>
            <person name="Zhu X."/>
            <person name="Zhou B."/>
            <person name="Zhang Y."/>
            <person name="Chen Z."/>
            <person name="Xu S."/>
            <person name="Zhu R."/>
            <person name="Wang S."/>
            <person name="Zhang T."/>
            <person name="Zhao G."/>
        </authorList>
    </citation>
    <scope>NUCLEOTIDE SEQUENCE [LARGE SCALE GENOMIC DNA]</scope>
    <source>
        <strain evidence="2">cv. Xinhai21</strain>
        <tissue evidence="1">Leaf</tissue>
    </source>
</reference>
<sequence length="88" mass="10183">MRELKDKIPAPVNAMNFTWKPPQEPFVKVNFDAAFKTILHHSYSGFVIRNSRVKERMSIPEYRFWVEDLPAAAKVHLARDLSGLVSQI</sequence>
<dbReference type="Proteomes" id="UP000239757">
    <property type="component" value="Unassembled WGS sequence"/>
</dbReference>